<dbReference type="GO" id="GO:0005085">
    <property type="term" value="F:guanyl-nucleotide exchange factor activity"/>
    <property type="evidence" value="ECO:0007669"/>
    <property type="project" value="UniProtKB-KW"/>
</dbReference>
<dbReference type="InterPro" id="IPR035899">
    <property type="entry name" value="DBL_dom_sf"/>
</dbReference>
<feature type="compositionally biased region" description="Basic and acidic residues" evidence="4">
    <location>
        <begin position="305"/>
        <end position="325"/>
    </location>
</feature>
<feature type="region of interest" description="Disordered" evidence="4">
    <location>
        <begin position="257"/>
        <end position="288"/>
    </location>
</feature>
<dbReference type="PANTHER" id="PTHR12877:SF7">
    <property type="entry name" value="RHO GUANINE NUCLEOTIDE EXCHANGE FACTOR 10-LIKE PROTEIN"/>
    <property type="match status" value="1"/>
</dbReference>
<dbReference type="GO" id="GO:0005737">
    <property type="term" value="C:cytoplasm"/>
    <property type="evidence" value="ECO:0007669"/>
    <property type="project" value="UniProtKB-ARBA"/>
</dbReference>
<dbReference type="InterPro" id="IPR036322">
    <property type="entry name" value="WD40_repeat_dom_sf"/>
</dbReference>
<feature type="region of interest" description="Disordered" evidence="4">
    <location>
        <begin position="163"/>
        <end position="215"/>
    </location>
</feature>
<sequence>MSKPNCDGQQNDSTAQEYPVEINPFELEDCESQPKRGDHLYFELEKDGSSVIKDTMETDSTVTQEKQGKKKVKKTDRKKRNSIIQSLIEVLNKDKSSEGKSEGKVNSKSVSEDITEIKHSDKKSGKKVSITEDVSQAEDNFSLLRGKCKNEFDSKVGPIYNLASELETQPNQKPPKKLSPKWGEKKTDSLRSSVSVGNRGCQEGFGSPVPVNFINPPQNVSSASNSEMGEYSLAFLRSTESQLSDSDIEKLKAKGFENLNTGNNSTDQPEGHYDEADDEYCCPTESEGEGEIFDWGSEFEDEDDNVYHDPETPDDKEESVYEKPLPKPPKNKVANKVPSGLNFLNRKSSTVVESVKPSTEEILMTTCLPVTINPDKHPPPFLPPEPVCLSENQRKRRMIISLIIQSEQSYLEALERILKDYEKTVLDFIPNSKSKLKHVFAQTRDIVSHHKMFQIELSEIARKWDEEEKIGDTFTASFSKSMLVDSYSMYVNNFAAAMEEIRTLRRQKASFDELLKNQEKLGPDRLSIFGLMVKPVQRFPQFMMFIQDLIKYTPQNHPDRRALQLALTELENVAYKLNERKRQSEQEFQAHQIVHKLVKQKVQHLLTANFNHDARRRALRSDLMEQICGEVGNLKCKNRRIILMNDKLLCVKVIEKEQSGFVGERLALRWFANLSDIELKDTAITPEMLSVVKKDSDKIDIISTRLDQYLEHPEEDPYHIYADLKDMLHDYNILGQISGLLASLKRSYVGHGLNEELIHEVSRDLQRMIQLKDEQLRLVNSCSIVLEDTSKTEKPHYVLQTQSASLKQEWCVDFLMAKLAVDKSNMPAWDSSFSSDVVYDSIPAVFMRHLAVDVPRTYTKIKCAVSIFLNPENSSVGVGVQHLWVCASNDKLGQISLLSIHNSKPSLMESFKACSCEITAVELVPGCGSCSVLGSYLFAEDTVWMSTVMNEILIFPLTNIDGAHRQVIATIKLPSIAISLKFVDERFFCGLDSGAVLIFSRSEGKIIKRPLNLTKLITRTLTGNWDILTPAVFHFGTSQVKFHFVHEEDLYLSCENQLFLMEIDSLQQKARHVLMTENKAGIDTVVKSGVGIWVSFKESAVIKLFHIESMENLQELSVGNFVNRICTLRSERLWSLSGATENLVVTCLAISRGLLWIGTSTGLILTVPLPRLSDGVPLYRGKPNISLHAHKGSVRFLLSLNCSTSTMELNSASSLRAVLRTRSSRRNLERERAEENALREPSTPEDAEPSASTKPSPPKATDEMNDLSKVCLKRTLSNQSRPPNLLTDAEAEAIKEWEELNSSEDKKTTRSSKLNQKTSFEESLSILKRSSYSLKKGEKRLSAGSMVSEKMDLSEQNLLSLEKPHEVEMLYEVLMEEGMGRVEEHESPEASSAATGTEQALKRHLDSTAGDHVSLLSPDSSLPSSKTVTLSPSSSTSSTNSSKETTDLGTSGMKRGTSLKRTLSRKVSNNAVIVLSGGDGCCDLDHSRSQSKTDCASVMLWIYKY</sequence>
<feature type="region of interest" description="Disordered" evidence="4">
    <location>
        <begin position="1"/>
        <end position="20"/>
    </location>
</feature>
<evidence type="ECO:0000256" key="4">
    <source>
        <dbReference type="SAM" id="MobiDB-lite"/>
    </source>
</evidence>
<feature type="compositionally biased region" description="Low complexity" evidence="4">
    <location>
        <begin position="1414"/>
        <end position="1443"/>
    </location>
</feature>
<evidence type="ECO:0000259" key="5">
    <source>
        <dbReference type="PROSITE" id="PS50010"/>
    </source>
</evidence>
<dbReference type="GO" id="GO:0030036">
    <property type="term" value="P:actin cytoskeleton organization"/>
    <property type="evidence" value="ECO:0007669"/>
    <property type="project" value="TreeGrafter"/>
</dbReference>
<feature type="region of interest" description="Disordered" evidence="4">
    <location>
        <begin position="1381"/>
        <end position="1462"/>
    </location>
</feature>
<name>A0AAD8BKR4_BIOPF</name>
<feature type="compositionally biased region" description="Polar residues" evidence="4">
    <location>
        <begin position="258"/>
        <end position="268"/>
    </location>
</feature>
<dbReference type="Proteomes" id="UP001233172">
    <property type="component" value="Unassembled WGS sequence"/>
</dbReference>
<reference evidence="6" key="2">
    <citation type="submission" date="2023-04" db="EMBL/GenBank/DDBJ databases">
        <authorList>
            <person name="Bu L."/>
            <person name="Lu L."/>
            <person name="Laidemitt M.R."/>
            <person name="Zhang S.M."/>
            <person name="Mutuku M."/>
            <person name="Mkoji G."/>
            <person name="Steinauer M."/>
            <person name="Loker E.S."/>
        </authorList>
    </citation>
    <scope>NUCLEOTIDE SEQUENCE</scope>
    <source>
        <strain evidence="6">KasaAsao</strain>
        <tissue evidence="6">Whole Snail</tissue>
    </source>
</reference>
<dbReference type="SMART" id="SM00325">
    <property type="entry name" value="RhoGEF"/>
    <property type="match status" value="1"/>
</dbReference>
<feature type="compositionally biased region" description="Polar residues" evidence="4">
    <location>
        <begin position="7"/>
        <end position="16"/>
    </location>
</feature>
<feature type="region of interest" description="Disordered" evidence="4">
    <location>
        <begin position="91"/>
        <end position="135"/>
    </location>
</feature>
<evidence type="ECO:0000256" key="1">
    <source>
        <dbReference type="ARBA" id="ARBA00022553"/>
    </source>
</evidence>
<keyword evidence="7" id="KW-1185">Reference proteome</keyword>
<evidence type="ECO:0000313" key="7">
    <source>
        <dbReference type="Proteomes" id="UP001233172"/>
    </source>
</evidence>
<reference evidence="6" key="1">
    <citation type="journal article" date="2023" name="PLoS Negl. Trop. Dis.">
        <title>A genome sequence for Biomphalaria pfeifferi, the major vector snail for the human-infecting parasite Schistosoma mansoni.</title>
        <authorList>
            <person name="Bu L."/>
            <person name="Lu L."/>
            <person name="Laidemitt M.R."/>
            <person name="Zhang S.M."/>
            <person name="Mutuku M."/>
            <person name="Mkoji G."/>
            <person name="Steinauer M."/>
            <person name="Loker E.S."/>
        </authorList>
    </citation>
    <scope>NUCLEOTIDE SEQUENCE</scope>
    <source>
        <strain evidence="6">KasaAsao</strain>
    </source>
</reference>
<dbReference type="InterPro" id="IPR039919">
    <property type="entry name" value="ARHGEF10/ARHGEF17"/>
</dbReference>
<dbReference type="Pfam" id="PF19057">
    <property type="entry name" value="PH_19"/>
    <property type="match status" value="1"/>
</dbReference>
<dbReference type="InterPro" id="IPR000219">
    <property type="entry name" value="DH_dom"/>
</dbReference>
<feature type="region of interest" description="Disordered" evidence="4">
    <location>
        <begin position="46"/>
        <end position="79"/>
    </location>
</feature>
<feature type="region of interest" description="Disordered" evidence="4">
    <location>
        <begin position="1223"/>
        <end position="1264"/>
    </location>
</feature>
<organism evidence="6 7">
    <name type="scientific">Biomphalaria pfeifferi</name>
    <name type="common">Bloodfluke planorb</name>
    <name type="synonym">Freshwater snail</name>
    <dbReference type="NCBI Taxonomy" id="112525"/>
    <lineage>
        <taxon>Eukaryota</taxon>
        <taxon>Metazoa</taxon>
        <taxon>Spiralia</taxon>
        <taxon>Lophotrochozoa</taxon>
        <taxon>Mollusca</taxon>
        <taxon>Gastropoda</taxon>
        <taxon>Heterobranchia</taxon>
        <taxon>Euthyneura</taxon>
        <taxon>Panpulmonata</taxon>
        <taxon>Hygrophila</taxon>
        <taxon>Lymnaeoidea</taxon>
        <taxon>Planorbidae</taxon>
        <taxon>Biomphalaria</taxon>
    </lineage>
</organism>
<dbReference type="SUPFAM" id="SSF48065">
    <property type="entry name" value="DBL homology domain (DH-domain)"/>
    <property type="match status" value="1"/>
</dbReference>
<keyword evidence="2" id="KW-0344">Guanine-nucleotide releasing factor</keyword>
<feature type="domain" description="DH" evidence="5">
    <location>
        <begin position="395"/>
        <end position="580"/>
    </location>
</feature>
<dbReference type="Pfam" id="PF19056">
    <property type="entry name" value="WD40_2"/>
    <property type="match status" value="1"/>
</dbReference>
<gene>
    <name evidence="6" type="ORF">Bpfe_014237</name>
</gene>
<feature type="compositionally biased region" description="Acidic residues" evidence="4">
    <location>
        <begin position="275"/>
        <end position="288"/>
    </location>
</feature>
<dbReference type="PANTHER" id="PTHR12877">
    <property type="entry name" value="RHO GUANINE NUCLEOTIDE EXCHANGE FACTOR"/>
    <property type="match status" value="1"/>
</dbReference>
<dbReference type="EMBL" id="JASAOG010000062">
    <property type="protein sequence ID" value="KAK0056457.1"/>
    <property type="molecule type" value="Genomic_DNA"/>
</dbReference>
<feature type="region of interest" description="Disordered" evidence="4">
    <location>
        <begin position="301"/>
        <end position="337"/>
    </location>
</feature>
<dbReference type="GO" id="GO:0051496">
    <property type="term" value="P:positive regulation of stress fiber assembly"/>
    <property type="evidence" value="ECO:0007669"/>
    <property type="project" value="TreeGrafter"/>
</dbReference>
<dbReference type="Pfam" id="PF00621">
    <property type="entry name" value="RhoGEF"/>
    <property type="match status" value="1"/>
</dbReference>
<feature type="compositionally biased region" description="Basic residues" evidence="4">
    <location>
        <begin position="68"/>
        <end position="79"/>
    </location>
</feature>
<accession>A0AAD8BKR4</accession>
<evidence type="ECO:0000256" key="2">
    <source>
        <dbReference type="ARBA" id="ARBA00022658"/>
    </source>
</evidence>
<dbReference type="SUPFAM" id="SSF50978">
    <property type="entry name" value="WD40 repeat-like"/>
    <property type="match status" value="1"/>
</dbReference>
<keyword evidence="3" id="KW-0175">Coiled coil</keyword>
<keyword evidence="1" id="KW-0597">Phosphoprotein</keyword>
<evidence type="ECO:0000313" key="6">
    <source>
        <dbReference type="EMBL" id="KAK0056457.1"/>
    </source>
</evidence>
<feature type="compositionally biased region" description="Basic and acidic residues" evidence="4">
    <location>
        <begin position="1226"/>
        <end position="1238"/>
    </location>
</feature>
<feature type="coiled-coil region" evidence="3">
    <location>
        <begin position="560"/>
        <end position="587"/>
    </location>
</feature>
<feature type="compositionally biased region" description="Basic and acidic residues" evidence="4">
    <location>
        <begin position="91"/>
        <end position="105"/>
    </location>
</feature>
<dbReference type="PROSITE" id="PS50010">
    <property type="entry name" value="DH_2"/>
    <property type="match status" value="1"/>
</dbReference>
<evidence type="ECO:0000256" key="3">
    <source>
        <dbReference type="SAM" id="Coils"/>
    </source>
</evidence>
<dbReference type="FunFam" id="1.20.900.10:FF:000003">
    <property type="entry name" value="Rho guanine nucleotide exchange factor 10 like"/>
    <property type="match status" value="1"/>
</dbReference>
<protein>
    <submittedName>
        <fullName evidence="6">Rho guanine nucleotide exchange factor 10</fullName>
    </submittedName>
</protein>
<comment type="caution">
    <text evidence="6">The sequence shown here is derived from an EMBL/GenBank/DDBJ whole genome shotgun (WGS) entry which is preliminary data.</text>
</comment>
<dbReference type="CDD" id="cd00160">
    <property type="entry name" value="RhoGEF"/>
    <property type="match status" value="1"/>
</dbReference>
<dbReference type="Gene3D" id="1.20.900.10">
    <property type="entry name" value="Dbl homology (DH) domain"/>
    <property type="match status" value="1"/>
</dbReference>
<proteinExistence type="predicted"/>